<evidence type="ECO:0000313" key="9">
    <source>
        <dbReference type="EMBL" id="CAG2194187.1"/>
    </source>
</evidence>
<feature type="disulfide bond" evidence="6">
    <location>
        <begin position="78"/>
        <end position="87"/>
    </location>
</feature>
<keyword evidence="3" id="KW-0677">Repeat</keyword>
<dbReference type="AlphaFoldDB" id="A0A8S3QDJ5"/>
<dbReference type="OrthoDB" id="6128183at2759"/>
<evidence type="ECO:0000256" key="6">
    <source>
        <dbReference type="PROSITE-ProRule" id="PRU00076"/>
    </source>
</evidence>
<evidence type="ECO:0000313" key="10">
    <source>
        <dbReference type="Proteomes" id="UP000683360"/>
    </source>
</evidence>
<evidence type="ECO:0000259" key="7">
    <source>
        <dbReference type="PROSITE" id="PS50026"/>
    </source>
</evidence>
<dbReference type="InterPro" id="IPR001304">
    <property type="entry name" value="C-type_lectin-like"/>
</dbReference>
<dbReference type="PROSITE" id="PS00022">
    <property type="entry name" value="EGF_1"/>
    <property type="match status" value="1"/>
</dbReference>
<comment type="caution">
    <text evidence="6">Lacks conserved residue(s) required for the propagation of feature annotation.</text>
</comment>
<dbReference type="Pfam" id="PF00008">
    <property type="entry name" value="EGF"/>
    <property type="match status" value="1"/>
</dbReference>
<dbReference type="PROSITE" id="PS01186">
    <property type="entry name" value="EGF_2"/>
    <property type="match status" value="1"/>
</dbReference>
<dbReference type="PROSITE" id="PS00615">
    <property type="entry name" value="C_TYPE_LECTIN_1"/>
    <property type="match status" value="1"/>
</dbReference>
<dbReference type="SMART" id="SM00181">
    <property type="entry name" value="EGF"/>
    <property type="match status" value="2"/>
</dbReference>
<reference evidence="9" key="1">
    <citation type="submission" date="2021-03" db="EMBL/GenBank/DDBJ databases">
        <authorList>
            <person name="Bekaert M."/>
        </authorList>
    </citation>
    <scope>NUCLEOTIDE SEQUENCE</scope>
</reference>
<dbReference type="FunFam" id="2.10.25.10:FF:000012">
    <property type="entry name" value="Delta-like protein"/>
    <property type="match status" value="1"/>
</dbReference>
<evidence type="ECO:0000256" key="1">
    <source>
        <dbReference type="ARBA" id="ARBA00022536"/>
    </source>
</evidence>
<sequence length="163" mass="18154">MKTNIVGYDYPQFLILETPCSREPCLYNGTCTELGNLPICACTDGYNGSRCEGTPCNSSPCLNRGTCKPSGSSFVCSCSTGYSGKQCQTFWLGGSDQANEGVWVWTTSGQVFTVTDWHTRTIREPNNQNGNENCLTIDDDLDYEWNDEKCSIDYRFICEKPLV</sequence>
<dbReference type="Proteomes" id="UP000683360">
    <property type="component" value="Unassembled WGS sequence"/>
</dbReference>
<feature type="domain" description="EGF-like" evidence="7">
    <location>
        <begin position="16"/>
        <end position="49"/>
    </location>
</feature>
<dbReference type="InterPro" id="IPR018378">
    <property type="entry name" value="C-type_lectin_CS"/>
</dbReference>
<dbReference type="PROSITE" id="PS50026">
    <property type="entry name" value="EGF_3"/>
    <property type="match status" value="2"/>
</dbReference>
<feature type="domain" description="EGF-like" evidence="7">
    <location>
        <begin position="52"/>
        <end position="88"/>
    </location>
</feature>
<dbReference type="PROSITE" id="PS50041">
    <property type="entry name" value="C_TYPE_LECTIN_2"/>
    <property type="match status" value="1"/>
</dbReference>
<keyword evidence="4 6" id="KW-1015">Disulfide bond</keyword>
<keyword evidence="10" id="KW-1185">Reference proteome</keyword>
<evidence type="ECO:0000256" key="2">
    <source>
        <dbReference type="ARBA" id="ARBA00022729"/>
    </source>
</evidence>
<organism evidence="9 10">
    <name type="scientific">Mytilus edulis</name>
    <name type="common">Blue mussel</name>
    <dbReference type="NCBI Taxonomy" id="6550"/>
    <lineage>
        <taxon>Eukaryota</taxon>
        <taxon>Metazoa</taxon>
        <taxon>Spiralia</taxon>
        <taxon>Lophotrochozoa</taxon>
        <taxon>Mollusca</taxon>
        <taxon>Bivalvia</taxon>
        <taxon>Autobranchia</taxon>
        <taxon>Pteriomorphia</taxon>
        <taxon>Mytilida</taxon>
        <taxon>Mytiloidea</taxon>
        <taxon>Mytilidae</taxon>
        <taxon>Mytilinae</taxon>
        <taxon>Mytilus</taxon>
    </lineage>
</organism>
<dbReference type="Pfam" id="PF00059">
    <property type="entry name" value="Lectin_C"/>
    <property type="match status" value="1"/>
</dbReference>
<dbReference type="SUPFAM" id="SSF57196">
    <property type="entry name" value="EGF/Laminin"/>
    <property type="match status" value="2"/>
</dbReference>
<evidence type="ECO:0000259" key="8">
    <source>
        <dbReference type="PROSITE" id="PS50041"/>
    </source>
</evidence>
<keyword evidence="2" id="KW-0732">Signal</keyword>
<name>A0A8S3QDJ5_MYTED</name>
<evidence type="ECO:0000256" key="4">
    <source>
        <dbReference type="ARBA" id="ARBA00023157"/>
    </source>
</evidence>
<feature type="domain" description="C-type lectin" evidence="8">
    <location>
        <begin position="90"/>
        <end position="159"/>
    </location>
</feature>
<comment type="caution">
    <text evidence="9">The sequence shown here is derived from an EMBL/GenBank/DDBJ whole genome shotgun (WGS) entry which is preliminary data.</text>
</comment>
<evidence type="ECO:0000256" key="5">
    <source>
        <dbReference type="ARBA" id="ARBA00023180"/>
    </source>
</evidence>
<proteinExistence type="predicted"/>
<dbReference type="PANTHER" id="PTHR12916">
    <property type="entry name" value="CYTOCHROME C OXIDASE POLYPEPTIDE VIC-2"/>
    <property type="match status" value="1"/>
</dbReference>
<dbReference type="GO" id="GO:0005112">
    <property type="term" value="F:Notch binding"/>
    <property type="evidence" value="ECO:0007669"/>
    <property type="project" value="TreeGrafter"/>
</dbReference>
<keyword evidence="5" id="KW-0325">Glycoprotein</keyword>
<dbReference type="SUPFAM" id="SSF56436">
    <property type="entry name" value="C-type lectin-like"/>
    <property type="match status" value="1"/>
</dbReference>
<accession>A0A8S3QDJ5</accession>
<dbReference type="InterPro" id="IPR016186">
    <property type="entry name" value="C-type_lectin-like/link_sf"/>
</dbReference>
<dbReference type="GO" id="GO:0007219">
    <property type="term" value="P:Notch signaling pathway"/>
    <property type="evidence" value="ECO:0007669"/>
    <property type="project" value="TreeGrafter"/>
</dbReference>
<dbReference type="InterPro" id="IPR000742">
    <property type="entry name" value="EGF"/>
</dbReference>
<dbReference type="Gene3D" id="3.10.100.10">
    <property type="entry name" value="Mannose-Binding Protein A, subunit A"/>
    <property type="match status" value="1"/>
</dbReference>
<dbReference type="CDD" id="cd00054">
    <property type="entry name" value="EGF_CA"/>
    <property type="match status" value="1"/>
</dbReference>
<dbReference type="Gene3D" id="2.10.25.10">
    <property type="entry name" value="Laminin"/>
    <property type="match status" value="2"/>
</dbReference>
<dbReference type="CDD" id="cd00037">
    <property type="entry name" value="CLECT"/>
    <property type="match status" value="1"/>
</dbReference>
<gene>
    <name evidence="9" type="ORF">MEDL_9262</name>
</gene>
<evidence type="ECO:0000256" key="3">
    <source>
        <dbReference type="ARBA" id="ARBA00022737"/>
    </source>
</evidence>
<dbReference type="PANTHER" id="PTHR12916:SF9">
    <property type="entry name" value="NEUROGENIC LOCUS NOTCH HOMOLOG PROTEIN 1-RELATED"/>
    <property type="match status" value="1"/>
</dbReference>
<dbReference type="InterPro" id="IPR016187">
    <property type="entry name" value="CTDL_fold"/>
</dbReference>
<dbReference type="EMBL" id="CAJPWZ010000471">
    <property type="protein sequence ID" value="CAG2194187.1"/>
    <property type="molecule type" value="Genomic_DNA"/>
</dbReference>
<protein>
    <submittedName>
        <fullName evidence="9">Uncharacterized protein</fullName>
    </submittedName>
</protein>
<keyword evidence="1 6" id="KW-0245">EGF-like domain</keyword>